<dbReference type="EMBL" id="LR134317">
    <property type="protein sequence ID" value="VEF09594.1"/>
    <property type="molecule type" value="Genomic_DNA"/>
</dbReference>
<dbReference type="PANTHER" id="PTHR30283:SF4">
    <property type="entry name" value="PEROXIDE STRESS RESISTANCE PROTEIN YAAA"/>
    <property type="match status" value="1"/>
</dbReference>
<dbReference type="Proteomes" id="UP000269903">
    <property type="component" value="Chromosome"/>
</dbReference>
<dbReference type="GO" id="GO:0005829">
    <property type="term" value="C:cytosol"/>
    <property type="evidence" value="ECO:0007669"/>
    <property type="project" value="TreeGrafter"/>
</dbReference>
<reference evidence="2 3" key="1">
    <citation type="submission" date="2018-12" db="EMBL/GenBank/DDBJ databases">
        <authorList>
            <consortium name="Pathogen Informatics"/>
        </authorList>
    </citation>
    <scope>NUCLEOTIDE SEQUENCE [LARGE SCALE GENOMIC DNA]</scope>
    <source>
        <strain evidence="2 3">NCTC6180</strain>
    </source>
</reference>
<dbReference type="GO" id="GO:0033194">
    <property type="term" value="P:response to hydroperoxide"/>
    <property type="evidence" value="ECO:0007669"/>
    <property type="project" value="TreeGrafter"/>
</dbReference>
<dbReference type="HAMAP" id="MF_00652">
    <property type="entry name" value="UPF0246"/>
    <property type="match status" value="1"/>
</dbReference>
<evidence type="ECO:0000313" key="2">
    <source>
        <dbReference type="EMBL" id="VEF09594.1"/>
    </source>
</evidence>
<gene>
    <name evidence="2" type="primary">yaaA</name>
    <name evidence="2" type="ORF">NCTC6180_02027</name>
</gene>
<sequence>MLTFLIPTAKEMKPVPPCYPHQLPQKSLPILEAMAELSLEELARAYSISIEAASKEAKRLKAIAQGQSSAYPAYQLFNGLMYRHLKRDNLSKDQQDYLSKQVYITSSFYGIIPTDEKIAEHRHDFHTKVTINGQSLKHYWRPIYDQFAKDHKQIISLLSSEFKDVFSKEYQKLWISPKFMEERSGQLKTHSTISKKARGAFLTACLENNVQTKETLKQLSFAGFCYNEELSTETDYYYIKKKARKKLDALRM</sequence>
<dbReference type="RefSeq" id="WP_154804301.1">
    <property type="nucleotide sequence ID" value="NZ_LR134317.1"/>
</dbReference>
<comment type="similarity">
    <text evidence="1">Belongs to the UPF0246 family.</text>
</comment>
<name>A0A7Z8ZWZ4_STRSZ</name>
<evidence type="ECO:0000256" key="1">
    <source>
        <dbReference type="HAMAP-Rule" id="MF_00652"/>
    </source>
</evidence>
<protein>
    <recommendedName>
        <fullName evidence="1">UPF0246 protein NCTC6180_02027</fullName>
    </recommendedName>
</protein>
<dbReference type="AlphaFoldDB" id="A0A7Z8ZWZ4"/>
<evidence type="ECO:0000313" key="3">
    <source>
        <dbReference type="Proteomes" id="UP000269903"/>
    </source>
</evidence>
<accession>A0A7Z8ZWZ4</accession>
<dbReference type="Pfam" id="PF03883">
    <property type="entry name" value="H2O2_YaaD"/>
    <property type="match status" value="1"/>
</dbReference>
<dbReference type="InterPro" id="IPR005583">
    <property type="entry name" value="YaaA"/>
</dbReference>
<dbReference type="PANTHER" id="PTHR30283">
    <property type="entry name" value="PEROXIDE STRESS RESPONSE PROTEIN YAAA"/>
    <property type="match status" value="1"/>
</dbReference>
<dbReference type="NCBIfam" id="NF002543">
    <property type="entry name" value="PRK02101.1-4"/>
    <property type="match status" value="1"/>
</dbReference>
<organism evidence="2 3">
    <name type="scientific">Streptococcus equi subsp. zooepidemicus</name>
    <dbReference type="NCBI Taxonomy" id="40041"/>
    <lineage>
        <taxon>Bacteria</taxon>
        <taxon>Bacillati</taxon>
        <taxon>Bacillota</taxon>
        <taxon>Bacilli</taxon>
        <taxon>Lactobacillales</taxon>
        <taxon>Streptococcaceae</taxon>
        <taxon>Streptococcus</taxon>
    </lineage>
</organism>
<proteinExistence type="inferred from homology"/>